<organism evidence="2 3">
    <name type="scientific">Galerina marginata (strain CBS 339.88)</name>
    <dbReference type="NCBI Taxonomy" id="685588"/>
    <lineage>
        <taxon>Eukaryota</taxon>
        <taxon>Fungi</taxon>
        <taxon>Dikarya</taxon>
        <taxon>Basidiomycota</taxon>
        <taxon>Agaricomycotina</taxon>
        <taxon>Agaricomycetes</taxon>
        <taxon>Agaricomycetidae</taxon>
        <taxon>Agaricales</taxon>
        <taxon>Agaricineae</taxon>
        <taxon>Strophariaceae</taxon>
        <taxon>Galerina</taxon>
    </lineage>
</organism>
<keyword evidence="1" id="KW-1133">Transmembrane helix</keyword>
<feature type="transmembrane region" description="Helical" evidence="1">
    <location>
        <begin position="250"/>
        <end position="271"/>
    </location>
</feature>
<evidence type="ECO:0000313" key="2">
    <source>
        <dbReference type="EMBL" id="KDR74940.1"/>
    </source>
</evidence>
<evidence type="ECO:0000313" key="3">
    <source>
        <dbReference type="Proteomes" id="UP000027222"/>
    </source>
</evidence>
<evidence type="ECO:0000256" key="1">
    <source>
        <dbReference type="SAM" id="Phobius"/>
    </source>
</evidence>
<dbReference type="AlphaFoldDB" id="A0A067SVM1"/>
<keyword evidence="1" id="KW-0472">Membrane</keyword>
<dbReference type="Proteomes" id="UP000027222">
    <property type="component" value="Unassembled WGS sequence"/>
</dbReference>
<dbReference type="OrthoDB" id="2366471at2759"/>
<sequence length="489" mass="53485">MVTTSQAPYSCIHSLKNNLKPTLPLRLYPVGSTIVSANHNSSVCDIAHDIHDTLTHSPQKAGPLHIWLGICSSFTLDVSGIAGFFGGEESFAAMSSVHLIRGRRWLGWYNSPGSYFVAKKYGVLARSRVWDGLYPGVNVDPTTMLELDGKVGPRYVAAFSGTRLAATGHLAYLFANHCKDISSKQIPNATGPPLSLITIVELGDFEEFKGYPALPAAYFSKFDPIAIVPIAYSLAAAVMCAVFGDWYCFAMILLGVFSNGISCFVIGSGVLKLSHPNSSPHSPPGDGLFLQQGHVILVKGSEKLVSSITRGSYYLEYKSESRYHDIGYSSVALTTQFLLQLFLVPQGKLFGQIMFLSSLGVSWLFNAYLASIDKEELQTKTLAGVLKLKHGDIKTRQFPKWTALVVFATCALKPADPRAFLDELIPNNTRVWKVIKETIVEGIQQGEDPKDLLEGKSEKKNDLDNSEKGLLNDMIDQASIGYLAAKEFK</sequence>
<feature type="transmembrane region" description="Helical" evidence="1">
    <location>
        <begin position="225"/>
        <end position="244"/>
    </location>
</feature>
<dbReference type="EMBL" id="KL142382">
    <property type="protein sequence ID" value="KDR74940.1"/>
    <property type="molecule type" value="Genomic_DNA"/>
</dbReference>
<feature type="transmembrane region" description="Helical" evidence="1">
    <location>
        <begin position="349"/>
        <end position="370"/>
    </location>
</feature>
<keyword evidence="3" id="KW-1185">Reference proteome</keyword>
<keyword evidence="1" id="KW-0812">Transmembrane</keyword>
<proteinExistence type="predicted"/>
<dbReference type="STRING" id="685588.A0A067SVM1"/>
<name>A0A067SVM1_GALM3</name>
<dbReference type="HOGENOM" id="CLU_025274_1_1_1"/>
<gene>
    <name evidence="2" type="ORF">GALMADRAFT_211823</name>
</gene>
<protein>
    <submittedName>
        <fullName evidence="2">Uncharacterized protein</fullName>
    </submittedName>
</protein>
<reference evidence="3" key="1">
    <citation type="journal article" date="2014" name="Proc. Natl. Acad. Sci. U.S.A.">
        <title>Extensive sampling of basidiomycete genomes demonstrates inadequacy of the white-rot/brown-rot paradigm for wood decay fungi.</title>
        <authorList>
            <person name="Riley R."/>
            <person name="Salamov A.A."/>
            <person name="Brown D.W."/>
            <person name="Nagy L.G."/>
            <person name="Floudas D."/>
            <person name="Held B.W."/>
            <person name="Levasseur A."/>
            <person name="Lombard V."/>
            <person name="Morin E."/>
            <person name="Otillar R."/>
            <person name="Lindquist E.A."/>
            <person name="Sun H."/>
            <person name="LaButti K.M."/>
            <person name="Schmutz J."/>
            <person name="Jabbour D."/>
            <person name="Luo H."/>
            <person name="Baker S.E."/>
            <person name="Pisabarro A.G."/>
            <person name="Walton J.D."/>
            <person name="Blanchette R.A."/>
            <person name="Henrissat B."/>
            <person name="Martin F."/>
            <person name="Cullen D."/>
            <person name="Hibbett D.S."/>
            <person name="Grigoriev I.V."/>
        </authorList>
    </citation>
    <scope>NUCLEOTIDE SEQUENCE [LARGE SCALE GENOMIC DNA]</scope>
    <source>
        <strain evidence="3">CBS 339.88</strain>
    </source>
</reference>
<accession>A0A067SVM1</accession>